<name>A0A9X2Q7E4_9BACT</name>
<sequence>MRYTIHTQFSDRHNDWIEAHDGHHSRGTGRGDRQKTHDTEEDGHPVVINESGVELDEDGNHVRTTYHDKRCVRGPAQSWEEAKDHARLDEDEYITEKGPSGLQSGNPDFYAVEVISPQST</sequence>
<dbReference type="Proteomes" id="UP001155057">
    <property type="component" value="Unassembled WGS sequence"/>
</dbReference>
<dbReference type="AlphaFoldDB" id="A0A9X2Q7E4"/>
<reference evidence="2" key="1">
    <citation type="submission" date="2022-08" db="EMBL/GenBank/DDBJ databases">
        <title>Genomic Encyclopedia of Type Strains, Phase V (KMG-V): Genome sequencing to study the core and pangenomes of soil and plant-associated prokaryotes.</title>
        <authorList>
            <person name="Whitman W."/>
        </authorList>
    </citation>
    <scope>NUCLEOTIDE SEQUENCE</scope>
    <source>
        <strain evidence="2">SP3049</strain>
    </source>
</reference>
<dbReference type="RefSeq" id="WP_259124417.1">
    <property type="nucleotide sequence ID" value="NZ_JANUAE010000015.1"/>
</dbReference>
<evidence type="ECO:0000313" key="2">
    <source>
        <dbReference type="EMBL" id="MCS3711579.1"/>
    </source>
</evidence>
<gene>
    <name evidence="2" type="ORF">GGP61_003212</name>
</gene>
<proteinExistence type="predicted"/>
<evidence type="ECO:0000256" key="1">
    <source>
        <dbReference type="SAM" id="MobiDB-lite"/>
    </source>
</evidence>
<organism evidence="2 3">
    <name type="scientific">Salinibacter ruber</name>
    <dbReference type="NCBI Taxonomy" id="146919"/>
    <lineage>
        <taxon>Bacteria</taxon>
        <taxon>Pseudomonadati</taxon>
        <taxon>Rhodothermota</taxon>
        <taxon>Rhodothermia</taxon>
        <taxon>Rhodothermales</taxon>
        <taxon>Salinibacteraceae</taxon>
        <taxon>Salinibacter</taxon>
    </lineage>
</organism>
<feature type="region of interest" description="Disordered" evidence="1">
    <location>
        <begin position="9"/>
        <end position="44"/>
    </location>
</feature>
<evidence type="ECO:0000313" key="3">
    <source>
        <dbReference type="Proteomes" id="UP001155057"/>
    </source>
</evidence>
<dbReference type="EMBL" id="JANUAE010000015">
    <property type="protein sequence ID" value="MCS3711579.1"/>
    <property type="molecule type" value="Genomic_DNA"/>
</dbReference>
<accession>A0A9X2Q7E4</accession>
<comment type="caution">
    <text evidence="2">The sequence shown here is derived from an EMBL/GenBank/DDBJ whole genome shotgun (WGS) entry which is preliminary data.</text>
</comment>
<protein>
    <submittedName>
        <fullName evidence="2">Uncharacterized protein</fullName>
    </submittedName>
</protein>